<evidence type="ECO:0000313" key="2">
    <source>
        <dbReference type="Proteomes" id="UP001234297"/>
    </source>
</evidence>
<proteinExistence type="predicted"/>
<evidence type="ECO:0000313" key="1">
    <source>
        <dbReference type="EMBL" id="KAJ8634763.1"/>
    </source>
</evidence>
<gene>
    <name evidence="1" type="ORF">MRB53_009030</name>
</gene>
<sequence>MACSALSICPPSPTPNPRQWNAIIKHQVLDDSPHQAILTYIKMLEAGASPDNYTFPILLKAATHLSSPHIGPSLHAHTIKTGFSIHVFVQTALIVMYSALGYVELAQRVFDKMSQKDLVAYNSMLDAYASRGLMGNATELFNSMLVKDRVSRNIMVLGYSNIRRVDSAEEIFSEIPARDVDSWNSMISAYVKAGKIMLGRGLFDQMPERNVVSWNAMISGYLQNQQYTQAIDLFHDMKAKKLEPNHVTLVCVLSACAHTGSLEAGRAIHIYAMEIGPVSNTHVATSLIDMYAKCGDIETALEVFYKVQEKDIYCWNSIILSLAIHGFGEESKKLFDDMLSKGMKPDDITFIGLLSACSHAGLVEEGHRLFECMEKEHGLSPKAEHYGCMVDLFGRAGLLDCAYDLVEGMPFEPSPNILGALLSACMVHGDVEMGEKVAKRFSTRGYWLSDGEYMMLANMYAAYGSWGEANRWRGMMNDAGVRKTAGSSMIEVNGRMHRFLAGDLKIQSAVDYV</sequence>
<name>A0ACC2LN03_PERAE</name>
<comment type="caution">
    <text evidence="1">The sequence shown here is derived from an EMBL/GenBank/DDBJ whole genome shotgun (WGS) entry which is preliminary data.</text>
</comment>
<dbReference type="EMBL" id="CM056811">
    <property type="protein sequence ID" value="KAJ8634763.1"/>
    <property type="molecule type" value="Genomic_DNA"/>
</dbReference>
<protein>
    <submittedName>
        <fullName evidence="1">Uncharacterized protein</fullName>
    </submittedName>
</protein>
<accession>A0ACC2LN03</accession>
<reference evidence="1 2" key="1">
    <citation type="journal article" date="2022" name="Hortic Res">
        <title>A haplotype resolved chromosomal level avocado genome allows analysis of novel avocado genes.</title>
        <authorList>
            <person name="Nath O."/>
            <person name="Fletcher S.J."/>
            <person name="Hayward A."/>
            <person name="Shaw L.M."/>
            <person name="Masouleh A.K."/>
            <person name="Furtado A."/>
            <person name="Henry R.J."/>
            <person name="Mitter N."/>
        </authorList>
    </citation>
    <scope>NUCLEOTIDE SEQUENCE [LARGE SCALE GENOMIC DNA]</scope>
    <source>
        <strain evidence="2">cv. Hass</strain>
    </source>
</reference>
<keyword evidence="2" id="KW-1185">Reference proteome</keyword>
<organism evidence="1 2">
    <name type="scientific">Persea americana</name>
    <name type="common">Avocado</name>
    <dbReference type="NCBI Taxonomy" id="3435"/>
    <lineage>
        <taxon>Eukaryota</taxon>
        <taxon>Viridiplantae</taxon>
        <taxon>Streptophyta</taxon>
        <taxon>Embryophyta</taxon>
        <taxon>Tracheophyta</taxon>
        <taxon>Spermatophyta</taxon>
        <taxon>Magnoliopsida</taxon>
        <taxon>Magnoliidae</taxon>
        <taxon>Laurales</taxon>
        <taxon>Lauraceae</taxon>
        <taxon>Persea</taxon>
    </lineage>
</organism>
<dbReference type="Proteomes" id="UP001234297">
    <property type="component" value="Chromosome 3"/>
</dbReference>